<gene>
    <name evidence="1" type="ORF">RJ639_040380</name>
</gene>
<dbReference type="AlphaFoldDB" id="A0AA88WFV3"/>
<dbReference type="Proteomes" id="UP001188597">
    <property type="component" value="Unassembled WGS sequence"/>
</dbReference>
<proteinExistence type="predicted"/>
<organism evidence="1 2">
    <name type="scientific">Escallonia herrerae</name>
    <dbReference type="NCBI Taxonomy" id="1293975"/>
    <lineage>
        <taxon>Eukaryota</taxon>
        <taxon>Viridiplantae</taxon>
        <taxon>Streptophyta</taxon>
        <taxon>Embryophyta</taxon>
        <taxon>Tracheophyta</taxon>
        <taxon>Spermatophyta</taxon>
        <taxon>Magnoliopsida</taxon>
        <taxon>eudicotyledons</taxon>
        <taxon>Gunneridae</taxon>
        <taxon>Pentapetalae</taxon>
        <taxon>asterids</taxon>
        <taxon>campanulids</taxon>
        <taxon>Escalloniales</taxon>
        <taxon>Escalloniaceae</taxon>
        <taxon>Escallonia</taxon>
    </lineage>
</organism>
<dbReference type="EMBL" id="JAVXUP010000519">
    <property type="protein sequence ID" value="KAK3026004.1"/>
    <property type="molecule type" value="Genomic_DNA"/>
</dbReference>
<name>A0AA88WFV3_9ASTE</name>
<evidence type="ECO:0000313" key="2">
    <source>
        <dbReference type="Proteomes" id="UP001188597"/>
    </source>
</evidence>
<accession>A0AA88WFV3</accession>
<keyword evidence="2" id="KW-1185">Reference proteome</keyword>
<evidence type="ECO:0000313" key="1">
    <source>
        <dbReference type="EMBL" id="KAK3026004.1"/>
    </source>
</evidence>
<protein>
    <submittedName>
        <fullName evidence="1">Uncharacterized protein</fullName>
    </submittedName>
</protein>
<comment type="caution">
    <text evidence="1">The sequence shown here is derived from an EMBL/GenBank/DDBJ whole genome shotgun (WGS) entry which is preliminary data.</text>
</comment>
<sequence length="138" mass="14893">MSLLLRTVRLSSHSLFHRRSLSVLRAAFHSSAEAGPTSSEGRTGGGDGYPSGQFELERFGAWKRCAVKLRMFIAGVVMPWQRVRQGSVLQMHLRGQVTVTVVWRTGGGSDVAALVVMAVTVGGAQIPEQLKSHFSSGL</sequence>
<reference evidence="1" key="1">
    <citation type="submission" date="2022-12" db="EMBL/GenBank/DDBJ databases">
        <title>Draft genome assemblies for two species of Escallonia (Escalloniales).</title>
        <authorList>
            <person name="Chanderbali A."/>
            <person name="Dervinis C."/>
            <person name="Anghel I."/>
            <person name="Soltis D."/>
            <person name="Soltis P."/>
            <person name="Zapata F."/>
        </authorList>
    </citation>
    <scope>NUCLEOTIDE SEQUENCE</scope>
    <source>
        <strain evidence="1">UCBG64.0493</strain>
        <tissue evidence="1">Leaf</tissue>
    </source>
</reference>